<evidence type="ECO:0000256" key="1">
    <source>
        <dbReference type="SAM" id="MobiDB-lite"/>
    </source>
</evidence>
<feature type="compositionally biased region" description="Low complexity" evidence="1">
    <location>
        <begin position="68"/>
        <end position="83"/>
    </location>
</feature>
<accession>A0AB37HU65</accession>
<name>A0AB37HU65_9ACTN</name>
<dbReference type="EMBL" id="CP072385">
    <property type="protein sequence ID" value="QUC10453.1"/>
    <property type="molecule type" value="Genomic_DNA"/>
</dbReference>
<evidence type="ECO:0000313" key="3">
    <source>
        <dbReference type="Proteomes" id="UP000677180"/>
    </source>
</evidence>
<protein>
    <submittedName>
        <fullName evidence="2">Uncharacterized protein</fullName>
    </submittedName>
</protein>
<feature type="region of interest" description="Disordered" evidence="1">
    <location>
        <begin position="35"/>
        <end position="125"/>
    </location>
</feature>
<evidence type="ECO:0000313" key="2">
    <source>
        <dbReference type="EMBL" id="QUC10453.1"/>
    </source>
</evidence>
<gene>
    <name evidence="2" type="ORF">J5A53_11760</name>
</gene>
<feature type="compositionally biased region" description="Low complexity" evidence="1">
    <location>
        <begin position="35"/>
        <end position="60"/>
    </location>
</feature>
<sequence length="125" mass="13145">MSKNDLRARPIYQHLKESIQAHLAIVFAALATWNRPPAGAPRSSSPRCAATAPFRSKPASTPSPPKTSYPTTPKTPSTSSATTDNNRTNCHKSGSTLVDGRAGLPDDHDLTGVRGVDVLPPFAGG</sequence>
<dbReference type="Proteomes" id="UP000677180">
    <property type="component" value="Chromosome"/>
</dbReference>
<organism evidence="2 3">
    <name type="scientific">Arachnia propionica</name>
    <dbReference type="NCBI Taxonomy" id="1750"/>
    <lineage>
        <taxon>Bacteria</taxon>
        <taxon>Bacillati</taxon>
        <taxon>Actinomycetota</taxon>
        <taxon>Actinomycetes</taxon>
        <taxon>Propionibacteriales</taxon>
        <taxon>Propionibacteriaceae</taxon>
        <taxon>Arachnia</taxon>
    </lineage>
</organism>
<dbReference type="AlphaFoldDB" id="A0AB37HU65"/>
<feature type="compositionally biased region" description="Polar residues" evidence="1">
    <location>
        <begin position="84"/>
        <end position="96"/>
    </location>
</feature>
<reference evidence="2" key="1">
    <citation type="submission" date="2021-03" db="EMBL/GenBank/DDBJ databases">
        <title>Human Oral Microbial Genomes.</title>
        <authorList>
            <person name="Johnston C.D."/>
            <person name="Chen T."/>
            <person name="Dewhirst F.E."/>
        </authorList>
    </citation>
    <scope>NUCLEOTIDE SEQUENCE</scope>
    <source>
        <strain evidence="2">F0714</strain>
    </source>
</reference>
<dbReference type="RefSeq" id="WP_189497521.1">
    <property type="nucleotide sequence ID" value="NZ_CP072385.1"/>
</dbReference>
<proteinExistence type="predicted"/>